<evidence type="ECO:0000313" key="10">
    <source>
        <dbReference type="Proteomes" id="UP000191418"/>
    </source>
</evidence>
<keyword evidence="2 7" id="KW-0813">Transport</keyword>
<feature type="transmembrane region" description="Helical" evidence="7">
    <location>
        <begin position="48"/>
        <end position="68"/>
    </location>
</feature>
<feature type="transmembrane region" description="Helical" evidence="7">
    <location>
        <begin position="283"/>
        <end position="303"/>
    </location>
</feature>
<accession>A0A1T4R5B9</accession>
<dbReference type="AlphaFoldDB" id="A0A1T4R5B9"/>
<keyword evidence="6 7" id="KW-0472">Membrane</keyword>
<feature type="domain" description="ABC transmembrane type-1" evidence="8">
    <location>
        <begin position="49"/>
        <end position="251"/>
    </location>
</feature>
<evidence type="ECO:0000256" key="7">
    <source>
        <dbReference type="RuleBase" id="RU363032"/>
    </source>
</evidence>
<comment type="caution">
    <text evidence="9">The sequence shown here is derived from an EMBL/GenBank/DDBJ whole genome shotgun (WGS) entry which is preliminary data.</text>
</comment>
<sequence length="520" mass="58553">MFSRFPVISILAYAVVISITAMAFYGLIGFDQARLMPELLQDQYIQQILRFSLLQAAASAVLSVMLALPIARALHFMPELPARKAFLRFCLLCFVMPTLVLITGLVALLGRSGLMTGFMPNDWNLYGLNGILIAHLYLNMPLAVRVISQQLAHIPDTSWRLAQQLKLSRTQQFLKVEWPALKSSLLMLLGFVFVLCFNSFAVVLALGGGPGATTLEVAIFQALKYDFNLSEALTLSWLQFTIAGLIFALIAKLGKLNWLSADTHKQRWQPEFGQYSQRVHQGLYLLAWLLLALPIVALIPTLFKAQLKHLDFTLLFLACVRTIVIASTCALFATLLAWWLLIPIRQAQLRKNESGRIILQWLATHSLVAPAMVMSAGLYILLLPRVDLERWGWFWLILINTVLLLPFVIAQLKPRLLQYDQQYWRLSANLKLSGLGQLHTIWPFIRPAMLGSFVLALLLAMGDVAVFSIFGDNSWSTLPWLIYGYAGSYRMAEAALASLLLLALCTLLIVLFERKRLYEQ</sequence>
<feature type="transmembrane region" description="Helical" evidence="7">
    <location>
        <begin position="123"/>
        <end position="144"/>
    </location>
</feature>
<feature type="transmembrane region" description="Helical" evidence="7">
    <location>
        <begin position="491"/>
        <end position="512"/>
    </location>
</feature>
<dbReference type="EMBL" id="MTSM01000011">
    <property type="protein sequence ID" value="OPX55231.1"/>
    <property type="molecule type" value="Genomic_DNA"/>
</dbReference>
<evidence type="ECO:0000256" key="6">
    <source>
        <dbReference type="ARBA" id="ARBA00023136"/>
    </source>
</evidence>
<dbReference type="Gene3D" id="1.10.3720.10">
    <property type="entry name" value="MetI-like"/>
    <property type="match status" value="2"/>
</dbReference>
<comment type="similarity">
    <text evidence="7">Belongs to the binding-protein-dependent transport system permease family.</text>
</comment>
<dbReference type="Pfam" id="PF00528">
    <property type="entry name" value="BPD_transp_1"/>
    <property type="match status" value="1"/>
</dbReference>
<feature type="transmembrane region" description="Helical" evidence="7">
    <location>
        <begin position="315"/>
        <end position="341"/>
    </location>
</feature>
<evidence type="ECO:0000256" key="1">
    <source>
        <dbReference type="ARBA" id="ARBA00004651"/>
    </source>
</evidence>
<feature type="transmembrane region" description="Helical" evidence="7">
    <location>
        <begin position="89"/>
        <end position="111"/>
    </location>
</feature>
<dbReference type="GO" id="GO:0005886">
    <property type="term" value="C:plasma membrane"/>
    <property type="evidence" value="ECO:0007669"/>
    <property type="project" value="UniProtKB-SubCell"/>
</dbReference>
<dbReference type="GO" id="GO:0055085">
    <property type="term" value="P:transmembrane transport"/>
    <property type="evidence" value="ECO:0007669"/>
    <property type="project" value="InterPro"/>
</dbReference>
<dbReference type="InterPro" id="IPR000515">
    <property type="entry name" value="MetI-like"/>
</dbReference>
<feature type="transmembrane region" description="Helical" evidence="7">
    <location>
        <begin position="393"/>
        <end position="412"/>
    </location>
</feature>
<evidence type="ECO:0000259" key="8">
    <source>
        <dbReference type="PROSITE" id="PS50928"/>
    </source>
</evidence>
<dbReference type="PANTHER" id="PTHR30183">
    <property type="entry name" value="MOLYBDENUM TRANSPORT SYSTEM PERMEASE PROTEIN MODB"/>
    <property type="match status" value="1"/>
</dbReference>
<keyword evidence="5 7" id="KW-1133">Transmembrane helix</keyword>
<protein>
    <submittedName>
        <fullName evidence="9">Thiamine/thiamine pyrophosphate ABC transporter permease ThiP</fullName>
    </submittedName>
</protein>
<dbReference type="Proteomes" id="UP000191418">
    <property type="component" value="Unassembled WGS sequence"/>
</dbReference>
<gene>
    <name evidence="9" type="ORF">BTE48_09855</name>
</gene>
<dbReference type="SUPFAM" id="SSF161098">
    <property type="entry name" value="MetI-like"/>
    <property type="match status" value="2"/>
</dbReference>
<feature type="transmembrane region" description="Helical" evidence="7">
    <location>
        <begin position="7"/>
        <end position="28"/>
    </location>
</feature>
<feature type="transmembrane region" description="Helical" evidence="7">
    <location>
        <begin position="448"/>
        <end position="471"/>
    </location>
</feature>
<dbReference type="InterPro" id="IPR035906">
    <property type="entry name" value="MetI-like_sf"/>
</dbReference>
<dbReference type="PANTHER" id="PTHR30183:SF9">
    <property type="entry name" value="THIAMINE TRANSPORT SYSTEM PERMEASE PROTEIN THIP"/>
    <property type="match status" value="1"/>
</dbReference>
<evidence type="ECO:0000256" key="2">
    <source>
        <dbReference type="ARBA" id="ARBA00022448"/>
    </source>
</evidence>
<feature type="transmembrane region" description="Helical" evidence="7">
    <location>
        <begin position="185"/>
        <end position="206"/>
    </location>
</feature>
<keyword evidence="4 7" id="KW-0812">Transmembrane</keyword>
<reference evidence="9 10" key="1">
    <citation type="submission" date="2017-01" db="EMBL/GenBank/DDBJ databases">
        <title>Genome Sequencing of a Marine Spirillum, Oceanospirillum multiglobuliferum ATCC 33336, from Japan.</title>
        <authorList>
            <person name="Carney J.G."/>
            <person name="Trachtenberg A.M."/>
            <person name="Rheaume B.A."/>
            <person name="Linnane J.D."/>
            <person name="Pitts N.L."/>
            <person name="Mykles D.L."/>
            <person name="Maclea K.S."/>
        </authorList>
    </citation>
    <scope>NUCLEOTIDE SEQUENCE [LARGE SCALE GENOMIC DNA]</scope>
    <source>
        <strain evidence="9 10">ATCC 33336</strain>
    </source>
</reference>
<dbReference type="PROSITE" id="PS50928">
    <property type="entry name" value="ABC_TM1"/>
    <property type="match status" value="2"/>
</dbReference>
<evidence type="ECO:0000256" key="3">
    <source>
        <dbReference type="ARBA" id="ARBA00022475"/>
    </source>
</evidence>
<feature type="transmembrane region" description="Helical" evidence="7">
    <location>
        <begin position="362"/>
        <end position="381"/>
    </location>
</feature>
<dbReference type="STRING" id="64969.SAMN02745127_02176"/>
<evidence type="ECO:0000256" key="5">
    <source>
        <dbReference type="ARBA" id="ARBA00022989"/>
    </source>
</evidence>
<comment type="subcellular location">
    <subcellularLocation>
        <location evidence="1 7">Cell membrane</location>
        <topology evidence="1 7">Multi-pass membrane protein</topology>
    </subcellularLocation>
</comment>
<evidence type="ECO:0000256" key="4">
    <source>
        <dbReference type="ARBA" id="ARBA00022692"/>
    </source>
</evidence>
<keyword evidence="10" id="KW-1185">Reference proteome</keyword>
<feature type="domain" description="ABC transmembrane type-1" evidence="8">
    <location>
        <begin position="319"/>
        <end position="512"/>
    </location>
</feature>
<proteinExistence type="inferred from homology"/>
<organism evidence="9 10">
    <name type="scientific">Oceanospirillum multiglobuliferum</name>
    <dbReference type="NCBI Taxonomy" id="64969"/>
    <lineage>
        <taxon>Bacteria</taxon>
        <taxon>Pseudomonadati</taxon>
        <taxon>Pseudomonadota</taxon>
        <taxon>Gammaproteobacteria</taxon>
        <taxon>Oceanospirillales</taxon>
        <taxon>Oceanospirillaceae</taxon>
        <taxon>Oceanospirillum</taxon>
    </lineage>
</organism>
<keyword evidence="3" id="KW-1003">Cell membrane</keyword>
<name>A0A1T4R5B9_9GAMM</name>
<evidence type="ECO:0000313" key="9">
    <source>
        <dbReference type="EMBL" id="OPX55231.1"/>
    </source>
</evidence>
<feature type="transmembrane region" description="Helical" evidence="7">
    <location>
        <begin position="232"/>
        <end position="251"/>
    </location>
</feature>